<evidence type="ECO:0000313" key="3">
    <source>
        <dbReference type="EMBL" id="KAJ6218966.1"/>
    </source>
</evidence>
<dbReference type="Proteomes" id="UP001142055">
    <property type="component" value="Chromosome 2"/>
</dbReference>
<dbReference type="OMA" id="ARENGMM"/>
<accession>A0A9Q0RMW7</accession>
<comment type="caution">
    <text evidence="3">The sequence shown here is derived from an EMBL/GenBank/DDBJ whole genome shotgun (WGS) entry which is preliminary data.</text>
</comment>
<dbReference type="AlphaFoldDB" id="A0A9Q0RMW7"/>
<reference evidence="3" key="1">
    <citation type="submission" date="2022-12" db="EMBL/GenBank/DDBJ databases">
        <title>Genome assemblies of Blomia tropicalis.</title>
        <authorList>
            <person name="Cui Y."/>
        </authorList>
    </citation>
    <scope>NUCLEOTIDE SEQUENCE</scope>
    <source>
        <tissue evidence="3">Adult mites</tissue>
    </source>
</reference>
<feature type="chain" id="PRO_5040242939" evidence="2">
    <location>
        <begin position="17"/>
        <end position="260"/>
    </location>
</feature>
<gene>
    <name evidence="3" type="ORF">RDWZM_004778</name>
</gene>
<sequence length="260" mass="24748">MYKLIVVSVLVCTVSASGYGGNSVVVGAGAGGYGGSSSRGGGGYGGGGYGGGGVSRGAGFGGMGAGGLGGQVVSAAIQTRHQVEFRDVPSTGSVEPTTIEVGAGQIPLNILFRSASSNLNIAQVHDGAQGSVQESSSDDEPHLLKHSVTKPIIQEVREVITPTRKIVQEIQPVQEEILTIVARENGMMGGGGGAGIGAGAGSGLGGFGGISLGGSSLGGSGGISLGGGVGSGKTLGLGGAISIGGGSSKSAGGSKGGKSY</sequence>
<protein>
    <submittedName>
        <fullName evidence="3">Uncharacterized protein</fullName>
    </submittedName>
</protein>
<feature type="signal peptide" evidence="2">
    <location>
        <begin position="1"/>
        <end position="16"/>
    </location>
</feature>
<keyword evidence="4" id="KW-1185">Reference proteome</keyword>
<organism evidence="3 4">
    <name type="scientific">Blomia tropicalis</name>
    <name type="common">Mite</name>
    <dbReference type="NCBI Taxonomy" id="40697"/>
    <lineage>
        <taxon>Eukaryota</taxon>
        <taxon>Metazoa</taxon>
        <taxon>Ecdysozoa</taxon>
        <taxon>Arthropoda</taxon>
        <taxon>Chelicerata</taxon>
        <taxon>Arachnida</taxon>
        <taxon>Acari</taxon>
        <taxon>Acariformes</taxon>
        <taxon>Sarcoptiformes</taxon>
        <taxon>Astigmata</taxon>
        <taxon>Glycyphagoidea</taxon>
        <taxon>Echimyopodidae</taxon>
        <taxon>Blomia</taxon>
    </lineage>
</organism>
<evidence type="ECO:0000313" key="4">
    <source>
        <dbReference type="Proteomes" id="UP001142055"/>
    </source>
</evidence>
<feature type="region of interest" description="Disordered" evidence="1">
    <location>
        <begin position="127"/>
        <end position="146"/>
    </location>
</feature>
<name>A0A9Q0RMW7_BLOTA</name>
<evidence type="ECO:0000256" key="2">
    <source>
        <dbReference type="SAM" id="SignalP"/>
    </source>
</evidence>
<proteinExistence type="predicted"/>
<keyword evidence="2" id="KW-0732">Signal</keyword>
<dbReference type="EMBL" id="JAPWDV010000002">
    <property type="protein sequence ID" value="KAJ6218966.1"/>
    <property type="molecule type" value="Genomic_DNA"/>
</dbReference>
<evidence type="ECO:0000256" key="1">
    <source>
        <dbReference type="SAM" id="MobiDB-lite"/>
    </source>
</evidence>